<dbReference type="HOGENOM" id="CLU_767636_0_0_1"/>
<organism evidence="3 4">
    <name type="scientific">Suillus luteus UH-Slu-Lm8-n1</name>
    <dbReference type="NCBI Taxonomy" id="930992"/>
    <lineage>
        <taxon>Eukaryota</taxon>
        <taxon>Fungi</taxon>
        <taxon>Dikarya</taxon>
        <taxon>Basidiomycota</taxon>
        <taxon>Agaricomycotina</taxon>
        <taxon>Agaricomycetes</taxon>
        <taxon>Agaricomycetidae</taxon>
        <taxon>Boletales</taxon>
        <taxon>Suillineae</taxon>
        <taxon>Suillaceae</taxon>
        <taxon>Suillus</taxon>
    </lineage>
</organism>
<gene>
    <name evidence="3" type="ORF">CY34DRAFT_19198</name>
</gene>
<evidence type="ECO:0000313" key="4">
    <source>
        <dbReference type="Proteomes" id="UP000054485"/>
    </source>
</evidence>
<feature type="transmembrane region" description="Helical" evidence="1">
    <location>
        <begin position="131"/>
        <end position="153"/>
    </location>
</feature>
<keyword evidence="1" id="KW-0812">Transmembrane</keyword>
<dbReference type="InParanoid" id="A0A0D0AD84"/>
<reference evidence="3 4" key="1">
    <citation type="submission" date="2014-04" db="EMBL/GenBank/DDBJ databases">
        <authorList>
            <consortium name="DOE Joint Genome Institute"/>
            <person name="Kuo A."/>
            <person name="Ruytinx J."/>
            <person name="Rineau F."/>
            <person name="Colpaert J."/>
            <person name="Kohler A."/>
            <person name="Nagy L.G."/>
            <person name="Floudas D."/>
            <person name="Copeland A."/>
            <person name="Barry K.W."/>
            <person name="Cichocki N."/>
            <person name="Veneault-Fourrey C."/>
            <person name="LaButti K."/>
            <person name="Lindquist E.A."/>
            <person name="Lipzen A."/>
            <person name="Lundell T."/>
            <person name="Morin E."/>
            <person name="Murat C."/>
            <person name="Sun H."/>
            <person name="Tunlid A."/>
            <person name="Henrissat B."/>
            <person name="Grigoriev I.V."/>
            <person name="Hibbett D.S."/>
            <person name="Martin F."/>
            <person name="Nordberg H.P."/>
            <person name="Cantor M.N."/>
            <person name="Hua S.X."/>
        </authorList>
    </citation>
    <scope>NUCLEOTIDE SEQUENCE [LARGE SCALE GENOMIC DNA]</scope>
    <source>
        <strain evidence="3 4">UH-Slu-Lm8-n1</strain>
    </source>
</reference>
<keyword evidence="1" id="KW-0472">Membrane</keyword>
<feature type="transmembrane region" description="Helical" evidence="1">
    <location>
        <begin position="218"/>
        <end position="242"/>
    </location>
</feature>
<dbReference type="InterPro" id="IPR045338">
    <property type="entry name" value="DUF6535"/>
</dbReference>
<protein>
    <recommendedName>
        <fullName evidence="2">DUF6535 domain-containing protein</fullName>
    </recommendedName>
</protein>
<dbReference type="Proteomes" id="UP000054485">
    <property type="component" value="Unassembled WGS sequence"/>
</dbReference>
<dbReference type="AlphaFoldDB" id="A0A0D0AD84"/>
<dbReference type="Pfam" id="PF20153">
    <property type="entry name" value="DUF6535"/>
    <property type="match status" value="1"/>
</dbReference>
<dbReference type="EMBL" id="KN836334">
    <property type="protein sequence ID" value="KIK32222.1"/>
    <property type="molecule type" value="Genomic_DNA"/>
</dbReference>
<feature type="transmembrane region" description="Helical" evidence="1">
    <location>
        <begin position="191"/>
        <end position="212"/>
    </location>
</feature>
<evidence type="ECO:0000256" key="1">
    <source>
        <dbReference type="SAM" id="Phobius"/>
    </source>
</evidence>
<keyword evidence="1" id="KW-1133">Transmembrane helix</keyword>
<keyword evidence="4" id="KW-1185">Reference proteome</keyword>
<evidence type="ECO:0000259" key="2">
    <source>
        <dbReference type="Pfam" id="PF20153"/>
    </source>
</evidence>
<dbReference type="OrthoDB" id="3219854at2759"/>
<proteinExistence type="predicted"/>
<sequence>MTHSPLSQPSLAQTLYTGADSRCLRGSTIAETRGKDDNSKFWATYKKVSTEYDDNFFGRANDDMGIILTFADHAGLFSAVNSTFIVGMQPNLGDTTNALLVQLIQITVNGPGSATDITNLSSSAGFSSSNVWMQVLAYASLAFSVLAAFGAVLGKQWLKSFKSIRARGSLEERQMKLDSVEYFRLQTILQAFLVVPQISLLLFGLSLSANVWTQQTTISSVIICTTAFGLLFYVGTILVSVLRPGSPFQTPGSDLCVAICQELLPDKSKLTRIIFAKSSAIRWILETTTNPEIVEAADAMVSFVQWSPNLDASAVFARLRDIFVTCRDRQELYVKYGKAMAHLCIQMVKITEELLLFRWDG</sequence>
<reference evidence="4" key="2">
    <citation type="submission" date="2015-01" db="EMBL/GenBank/DDBJ databases">
        <title>Evolutionary Origins and Diversification of the Mycorrhizal Mutualists.</title>
        <authorList>
            <consortium name="DOE Joint Genome Institute"/>
            <consortium name="Mycorrhizal Genomics Consortium"/>
            <person name="Kohler A."/>
            <person name="Kuo A."/>
            <person name="Nagy L.G."/>
            <person name="Floudas D."/>
            <person name="Copeland A."/>
            <person name="Barry K.W."/>
            <person name="Cichocki N."/>
            <person name="Veneault-Fourrey C."/>
            <person name="LaButti K."/>
            <person name="Lindquist E.A."/>
            <person name="Lipzen A."/>
            <person name="Lundell T."/>
            <person name="Morin E."/>
            <person name="Murat C."/>
            <person name="Riley R."/>
            <person name="Ohm R."/>
            <person name="Sun H."/>
            <person name="Tunlid A."/>
            <person name="Henrissat B."/>
            <person name="Grigoriev I.V."/>
            <person name="Hibbett D.S."/>
            <person name="Martin F."/>
        </authorList>
    </citation>
    <scope>NUCLEOTIDE SEQUENCE [LARGE SCALE GENOMIC DNA]</scope>
    <source>
        <strain evidence="4">UH-Slu-Lm8-n1</strain>
    </source>
</reference>
<feature type="domain" description="DUF6535" evidence="2">
    <location>
        <begin position="42"/>
        <end position="213"/>
    </location>
</feature>
<accession>A0A0D0AD84</accession>
<evidence type="ECO:0000313" key="3">
    <source>
        <dbReference type="EMBL" id="KIK32222.1"/>
    </source>
</evidence>
<name>A0A0D0AD84_9AGAM</name>